<protein>
    <submittedName>
        <fullName evidence="2">Uncharacterized protein</fullName>
    </submittedName>
</protein>
<evidence type="ECO:0000313" key="3">
    <source>
        <dbReference type="Proteomes" id="UP000887116"/>
    </source>
</evidence>
<dbReference type="OrthoDB" id="10495037at2759"/>
<gene>
    <name evidence="2" type="ORF">TNCT_524271</name>
</gene>
<feature type="region of interest" description="Disordered" evidence="1">
    <location>
        <begin position="13"/>
        <end position="42"/>
    </location>
</feature>
<sequence>MWGGGLHVFVMCDSPHGHAKNKNKEPDESGQEGKKECPLANSSRGPLVILQTSVVRLRDNPEEVCLPGSEASLPITPMASVGFAAVRLPNENRNLVHAGGIINWRDETSPDANPSVNLIDPIPVSSFTIPDDPVPAFPMTLPDNPVPAFPMTLPDDPVPAFRLTLPDNPEPEVGDHGDPSPITEL</sequence>
<feature type="compositionally biased region" description="Basic and acidic residues" evidence="1">
    <location>
        <begin position="22"/>
        <end position="37"/>
    </location>
</feature>
<dbReference type="EMBL" id="BMAO01003448">
    <property type="protein sequence ID" value="GFQ87857.1"/>
    <property type="molecule type" value="Genomic_DNA"/>
</dbReference>
<dbReference type="AlphaFoldDB" id="A0A8X6I5C5"/>
<name>A0A8X6I5C5_TRICU</name>
<organism evidence="2 3">
    <name type="scientific">Trichonephila clavata</name>
    <name type="common">Joro spider</name>
    <name type="synonym">Nephila clavata</name>
    <dbReference type="NCBI Taxonomy" id="2740835"/>
    <lineage>
        <taxon>Eukaryota</taxon>
        <taxon>Metazoa</taxon>
        <taxon>Ecdysozoa</taxon>
        <taxon>Arthropoda</taxon>
        <taxon>Chelicerata</taxon>
        <taxon>Arachnida</taxon>
        <taxon>Araneae</taxon>
        <taxon>Araneomorphae</taxon>
        <taxon>Entelegynae</taxon>
        <taxon>Araneoidea</taxon>
        <taxon>Nephilidae</taxon>
        <taxon>Trichonephila</taxon>
    </lineage>
</organism>
<comment type="caution">
    <text evidence="2">The sequence shown here is derived from an EMBL/GenBank/DDBJ whole genome shotgun (WGS) entry which is preliminary data.</text>
</comment>
<feature type="region of interest" description="Disordered" evidence="1">
    <location>
        <begin position="159"/>
        <end position="185"/>
    </location>
</feature>
<proteinExistence type="predicted"/>
<reference evidence="2" key="1">
    <citation type="submission" date="2020-07" db="EMBL/GenBank/DDBJ databases">
        <title>Multicomponent nature underlies the extraordinary mechanical properties of spider dragline silk.</title>
        <authorList>
            <person name="Kono N."/>
            <person name="Nakamura H."/>
            <person name="Mori M."/>
            <person name="Yoshida Y."/>
            <person name="Ohtoshi R."/>
            <person name="Malay A.D."/>
            <person name="Moran D.A.P."/>
            <person name="Tomita M."/>
            <person name="Numata K."/>
            <person name="Arakawa K."/>
        </authorList>
    </citation>
    <scope>NUCLEOTIDE SEQUENCE</scope>
</reference>
<evidence type="ECO:0000256" key="1">
    <source>
        <dbReference type="SAM" id="MobiDB-lite"/>
    </source>
</evidence>
<dbReference type="Proteomes" id="UP000887116">
    <property type="component" value="Unassembled WGS sequence"/>
</dbReference>
<keyword evidence="3" id="KW-1185">Reference proteome</keyword>
<evidence type="ECO:0000313" key="2">
    <source>
        <dbReference type="EMBL" id="GFQ87857.1"/>
    </source>
</evidence>
<accession>A0A8X6I5C5</accession>